<evidence type="ECO:0000313" key="5">
    <source>
        <dbReference type="Proteomes" id="UP000433050"/>
    </source>
</evidence>
<feature type="domain" description="Thioredoxin" evidence="3">
    <location>
        <begin position="1"/>
        <end position="173"/>
    </location>
</feature>
<comment type="similarity">
    <text evidence="2">Belongs to the thioredoxin family. DsbA subfamily.</text>
</comment>
<reference evidence="4 5" key="1">
    <citation type="submission" date="2019-12" db="EMBL/GenBank/DDBJ databases">
        <authorList>
            <person name="Reyes-Prieto M."/>
        </authorList>
    </citation>
    <scope>NUCLEOTIDE SEQUENCE [LARGE SCALE GENOMIC DNA]</scope>
    <source>
        <strain evidence="4">HF14-78462</strain>
    </source>
</reference>
<evidence type="ECO:0000313" key="4">
    <source>
        <dbReference type="EMBL" id="CAA0093507.1"/>
    </source>
</evidence>
<name>A0A5S9NS98_9HYPH</name>
<dbReference type="Gene3D" id="3.40.30.10">
    <property type="entry name" value="Glutaredoxin"/>
    <property type="match status" value="1"/>
</dbReference>
<dbReference type="PANTHER" id="PTHR13887">
    <property type="entry name" value="GLUTATHIONE S-TRANSFERASE KAPPA"/>
    <property type="match status" value="1"/>
</dbReference>
<gene>
    <name evidence="4" type="ORF">STARVERO_01641</name>
</gene>
<dbReference type="SUPFAM" id="SSF52833">
    <property type="entry name" value="Thioredoxin-like"/>
    <property type="match status" value="1"/>
</dbReference>
<dbReference type="AlphaFoldDB" id="A0A5S9NS98"/>
<dbReference type="EMBL" id="CACSAS010000001">
    <property type="protein sequence ID" value="CAA0093507.1"/>
    <property type="molecule type" value="Genomic_DNA"/>
</dbReference>
<comment type="function">
    <text evidence="1">May be required for disulfide bond formation in some proteins.</text>
</comment>
<dbReference type="Proteomes" id="UP000433050">
    <property type="component" value="Unassembled WGS sequence"/>
</dbReference>
<dbReference type="InterPro" id="IPR012336">
    <property type="entry name" value="Thioredoxin-like_fold"/>
</dbReference>
<dbReference type="InterPro" id="IPR036249">
    <property type="entry name" value="Thioredoxin-like_sf"/>
</dbReference>
<evidence type="ECO:0000259" key="3">
    <source>
        <dbReference type="PROSITE" id="PS51352"/>
    </source>
</evidence>
<organism evidence="4 5">
    <name type="scientific">Starkeya nomas</name>
    <dbReference type="NCBI Taxonomy" id="2666134"/>
    <lineage>
        <taxon>Bacteria</taxon>
        <taxon>Pseudomonadati</taxon>
        <taxon>Pseudomonadota</taxon>
        <taxon>Alphaproteobacteria</taxon>
        <taxon>Hyphomicrobiales</taxon>
        <taxon>Xanthobacteraceae</taxon>
        <taxon>Starkeya</taxon>
    </lineage>
</organism>
<evidence type="ECO:0000256" key="2">
    <source>
        <dbReference type="ARBA" id="ARBA00005791"/>
    </source>
</evidence>
<dbReference type="PROSITE" id="PS51352">
    <property type="entry name" value="THIOREDOXIN_2"/>
    <property type="match status" value="1"/>
</dbReference>
<dbReference type="RefSeq" id="WP_144342477.1">
    <property type="nucleotide sequence ID" value="NZ_CACSAS010000001.1"/>
</dbReference>
<dbReference type="Pfam" id="PF13462">
    <property type="entry name" value="Thioredoxin_4"/>
    <property type="match status" value="1"/>
</dbReference>
<dbReference type="InterPro" id="IPR013766">
    <property type="entry name" value="Thioredoxin_domain"/>
</dbReference>
<evidence type="ECO:0000256" key="1">
    <source>
        <dbReference type="ARBA" id="ARBA00003565"/>
    </source>
</evidence>
<sequence length="176" mass="19351">MTRSIPPVGADDHILGPDDAAVTLVEYGDYECPYCGEAYPVLKAVQQAMGRQLRFVFRNFPLVDAHPHARRAAQFAEAASQAGVFWAAHDMLFENQDALDDESLLVYGERLGIGRALLLAAFEGRYDDKLRHDFIGGVRGGVNGTPCLFVDGVRYDGPRDIDALVDILRQAARRSA</sequence>
<dbReference type="PANTHER" id="PTHR13887:SF55">
    <property type="entry name" value="SLR0313 PROTEIN"/>
    <property type="match status" value="1"/>
</dbReference>
<accession>A0A5S9NS98</accession>
<proteinExistence type="inferred from homology"/>
<protein>
    <recommendedName>
        <fullName evidence="3">Thioredoxin domain-containing protein</fullName>
    </recommendedName>
</protein>
<keyword evidence="5" id="KW-1185">Reference proteome</keyword>